<evidence type="ECO:0000256" key="3">
    <source>
        <dbReference type="ARBA" id="ARBA00022842"/>
    </source>
</evidence>
<dbReference type="Gene3D" id="1.10.600.10">
    <property type="entry name" value="Farnesyl Diphosphate Synthase"/>
    <property type="match status" value="1"/>
</dbReference>
<evidence type="ECO:0000256" key="4">
    <source>
        <dbReference type="ARBA" id="ARBA00023239"/>
    </source>
</evidence>
<organism evidence="8 9">
    <name type="scientific">Cucurbita moschata</name>
    <name type="common">Winter crookneck squash</name>
    <name type="synonym">Cucurbita pepo var. moschata</name>
    <dbReference type="NCBI Taxonomy" id="3662"/>
    <lineage>
        <taxon>Eukaryota</taxon>
        <taxon>Viridiplantae</taxon>
        <taxon>Streptophyta</taxon>
        <taxon>Embryophyta</taxon>
        <taxon>Tracheophyta</taxon>
        <taxon>Spermatophyta</taxon>
        <taxon>Magnoliopsida</taxon>
        <taxon>eudicotyledons</taxon>
        <taxon>Gunneridae</taxon>
        <taxon>Pentapetalae</taxon>
        <taxon>rosids</taxon>
        <taxon>fabids</taxon>
        <taxon>Cucurbitales</taxon>
        <taxon>Cucurbitaceae</taxon>
        <taxon>Cucurbiteae</taxon>
        <taxon>Cucurbita</taxon>
    </lineage>
</organism>
<dbReference type="InterPro" id="IPR036965">
    <property type="entry name" value="Terpene_synth_N_sf"/>
</dbReference>
<evidence type="ECO:0000256" key="5">
    <source>
        <dbReference type="SAM" id="SignalP"/>
    </source>
</evidence>
<evidence type="ECO:0000256" key="1">
    <source>
        <dbReference type="ARBA" id="ARBA00001946"/>
    </source>
</evidence>
<keyword evidence="3" id="KW-0460">Magnesium</keyword>
<keyword evidence="2" id="KW-0479">Metal-binding</keyword>
<accession>A0A6J1EJ36</accession>
<dbReference type="KEGG" id="cmos:111434924"/>
<dbReference type="InterPro" id="IPR050148">
    <property type="entry name" value="Terpene_synthase-like"/>
</dbReference>
<dbReference type="Gene3D" id="1.50.10.130">
    <property type="entry name" value="Terpene synthase, N-terminal domain"/>
    <property type="match status" value="1"/>
</dbReference>
<dbReference type="SUPFAM" id="SSF48576">
    <property type="entry name" value="Terpenoid synthases"/>
    <property type="match status" value="1"/>
</dbReference>
<dbReference type="GO" id="GO:0010333">
    <property type="term" value="F:terpene synthase activity"/>
    <property type="evidence" value="ECO:0007669"/>
    <property type="project" value="InterPro"/>
</dbReference>
<dbReference type="PANTHER" id="PTHR31225:SF9">
    <property type="entry name" value="TERPENE SYNTHASE 10"/>
    <property type="match status" value="1"/>
</dbReference>
<feature type="domain" description="Terpene synthase N-terminal" evidence="6">
    <location>
        <begin position="61"/>
        <end position="241"/>
    </location>
</feature>
<dbReference type="SFLD" id="SFLDG01019">
    <property type="entry name" value="Terpene_Cyclase_Like_1_C_Termi"/>
    <property type="match status" value="1"/>
</dbReference>
<dbReference type="GeneID" id="111434924"/>
<dbReference type="AlphaFoldDB" id="A0A6J1EJ36"/>
<dbReference type="InterPro" id="IPR001906">
    <property type="entry name" value="Terpene_synth_N"/>
</dbReference>
<reference evidence="9" key="1">
    <citation type="submission" date="2025-08" db="UniProtKB">
        <authorList>
            <consortium name="RefSeq"/>
        </authorList>
    </citation>
    <scope>IDENTIFICATION</scope>
    <source>
        <tissue evidence="9">Young leaves</tissue>
    </source>
</reference>
<feature type="domain" description="Terpene synthase metal-binding" evidence="7">
    <location>
        <begin position="298"/>
        <end position="537"/>
    </location>
</feature>
<evidence type="ECO:0000259" key="6">
    <source>
        <dbReference type="Pfam" id="PF01397"/>
    </source>
</evidence>
<evidence type="ECO:0000256" key="2">
    <source>
        <dbReference type="ARBA" id="ARBA00022723"/>
    </source>
</evidence>
<dbReference type="SFLD" id="SFLDS00005">
    <property type="entry name" value="Isoprenoid_Synthase_Type_I"/>
    <property type="match status" value="1"/>
</dbReference>
<sequence length="700" mass="81710">MTMGLLHLPLLSSLSTLTSSRNLSFPRNFYVSFQMNKRSTVDTKVYNTSVVRRSANYQPSIWKHEFVESLTSEFTGEKSLNRRDMLKRRVKMMLNKELLLDGDSLRQLELVDKLQRLGLSYHFQIEINQILENMNEKFENGKDLEWNNNLYATALHFRILRQHGYYIPEEVFEKFKDELESFNSICDEKAKRMLSLYEASFLAMEGESFFDNARHFAIQHLSKYLKSSDDEIICSMVRHALELPLHWRMPRLEARWFIDLYRRKPEPNPKLLDLATLEFNIVQSTHQDDLKYASRWWKSTELGEKLDFARDRLMTNFFWSVGMGCKPHLGYFRRMSTKIGSLITIIDDVYDVYGTLDELELFTNVVERWDISAGDSLPNYMKICFIALHNTINYMTFDAVKNHGVNVIQYLRKMWVDLCKTFLIEARWQYTNYKPTFQEYLDNAWISVSGSLLLVHAYAFATDSIMKEDLEYLEDYPDLIRHSSMIFRLTNDLASSSDEAERGEVAKSLQCYMNDTGASEHEARRYIKDLIIQSWKKLNKIQMLNYSPIISKDFIEISLNLARISHTVYQHRDGHTLEDQETKDRVSSLFIKPIPISSSISCASQTPFCVQQLLCVRTLTDGDAGSTLLHFNAEVVAEHVEIAHLELQRHQNTVELRVPSSWCLSKPVECLMQVQYLAGVVVVKEARWLTVSFVRIDTSC</sequence>
<evidence type="ECO:0000313" key="8">
    <source>
        <dbReference type="Proteomes" id="UP000504609"/>
    </source>
</evidence>
<dbReference type="GO" id="GO:0000287">
    <property type="term" value="F:magnesium ion binding"/>
    <property type="evidence" value="ECO:0007669"/>
    <property type="project" value="InterPro"/>
</dbReference>
<dbReference type="SUPFAM" id="SSF48239">
    <property type="entry name" value="Terpenoid cyclases/Protein prenyltransferases"/>
    <property type="match status" value="1"/>
</dbReference>
<name>A0A6J1EJ36_CUCMO</name>
<feature type="chain" id="PRO_5027045716" evidence="5">
    <location>
        <begin position="21"/>
        <end position="700"/>
    </location>
</feature>
<dbReference type="InterPro" id="IPR008930">
    <property type="entry name" value="Terpenoid_cyclase/PrenylTrfase"/>
</dbReference>
<keyword evidence="5" id="KW-0732">Signal</keyword>
<dbReference type="Pfam" id="PF01397">
    <property type="entry name" value="Terpene_synth"/>
    <property type="match status" value="1"/>
</dbReference>
<dbReference type="PANTHER" id="PTHR31225">
    <property type="entry name" value="OS04G0344100 PROTEIN-RELATED"/>
    <property type="match status" value="1"/>
</dbReference>
<dbReference type="FunFam" id="1.50.10.130:FF:000001">
    <property type="entry name" value="Isoprene synthase, chloroplastic"/>
    <property type="match status" value="1"/>
</dbReference>
<dbReference type="InterPro" id="IPR034741">
    <property type="entry name" value="Terpene_cyclase-like_1_C"/>
</dbReference>
<dbReference type="RefSeq" id="XP_022928016.1">
    <property type="nucleotide sequence ID" value="XM_023072248.1"/>
</dbReference>
<dbReference type="FunFam" id="1.10.600.10:FF:000007">
    <property type="entry name" value="Isoprene synthase, chloroplastic"/>
    <property type="match status" value="1"/>
</dbReference>
<dbReference type="CDD" id="cd00684">
    <property type="entry name" value="Terpene_cyclase_plant_C1"/>
    <property type="match status" value="1"/>
</dbReference>
<keyword evidence="4" id="KW-0456">Lyase</keyword>
<protein>
    <submittedName>
        <fullName evidence="9">Terpene synthase 10-like</fullName>
    </submittedName>
</protein>
<gene>
    <name evidence="9" type="primary">LOC111434924</name>
</gene>
<dbReference type="InterPro" id="IPR044814">
    <property type="entry name" value="Terpene_cyclase_plant_C1"/>
</dbReference>
<evidence type="ECO:0000259" key="7">
    <source>
        <dbReference type="Pfam" id="PF03936"/>
    </source>
</evidence>
<feature type="signal peptide" evidence="5">
    <location>
        <begin position="1"/>
        <end position="20"/>
    </location>
</feature>
<dbReference type="GO" id="GO:0016102">
    <property type="term" value="P:diterpenoid biosynthetic process"/>
    <property type="evidence" value="ECO:0007669"/>
    <property type="project" value="InterPro"/>
</dbReference>
<dbReference type="Proteomes" id="UP000504609">
    <property type="component" value="Unplaced"/>
</dbReference>
<comment type="cofactor">
    <cofactor evidence="1">
        <name>Mg(2+)</name>
        <dbReference type="ChEBI" id="CHEBI:18420"/>
    </cofactor>
</comment>
<proteinExistence type="predicted"/>
<dbReference type="Pfam" id="PF03936">
    <property type="entry name" value="Terpene_synth_C"/>
    <property type="match status" value="1"/>
</dbReference>
<dbReference type="InterPro" id="IPR005630">
    <property type="entry name" value="Terpene_synthase_metal-bd"/>
</dbReference>
<dbReference type="InterPro" id="IPR008949">
    <property type="entry name" value="Isoprenoid_synthase_dom_sf"/>
</dbReference>
<keyword evidence="8" id="KW-1185">Reference proteome</keyword>
<evidence type="ECO:0000313" key="9">
    <source>
        <dbReference type="RefSeq" id="XP_022928016.1"/>
    </source>
</evidence>